<reference evidence="1" key="1">
    <citation type="submission" date="2020-03" db="EMBL/GenBank/DDBJ databases">
        <title>The deep terrestrial virosphere.</title>
        <authorList>
            <person name="Holmfeldt K."/>
            <person name="Nilsson E."/>
            <person name="Simone D."/>
            <person name="Lopez-Fernandez M."/>
            <person name="Wu X."/>
            <person name="de Brujin I."/>
            <person name="Lundin D."/>
            <person name="Andersson A."/>
            <person name="Bertilsson S."/>
            <person name="Dopson M."/>
        </authorList>
    </citation>
    <scope>NUCLEOTIDE SEQUENCE</scope>
    <source>
        <strain evidence="1">MM415B00852</strain>
    </source>
</reference>
<organism evidence="1">
    <name type="scientific">viral metagenome</name>
    <dbReference type="NCBI Taxonomy" id="1070528"/>
    <lineage>
        <taxon>unclassified sequences</taxon>
        <taxon>metagenomes</taxon>
        <taxon>organismal metagenomes</taxon>
    </lineage>
</organism>
<name>A0A6M3IY63_9ZZZZ</name>
<evidence type="ECO:0000313" key="1">
    <source>
        <dbReference type="EMBL" id="QJA61937.1"/>
    </source>
</evidence>
<dbReference type="EMBL" id="MT141457">
    <property type="protein sequence ID" value="QJA61937.1"/>
    <property type="molecule type" value="Genomic_DNA"/>
</dbReference>
<gene>
    <name evidence="1" type="ORF">MM415B00852_0030</name>
</gene>
<proteinExistence type="predicted"/>
<dbReference type="AlphaFoldDB" id="A0A6M3IY63"/>
<accession>A0A6M3IY63</accession>
<sequence>MKLDLTLGKSLTINTGNYSSIKPEVSITLNGIELDNLEESSYHLTQLISVLMDVQISESKIKMGEIKEQGLSTFIENFMESDIAKKMESPINELKKMDLSI</sequence>
<protein>
    <submittedName>
        <fullName evidence="1">Uncharacterized protein</fullName>
    </submittedName>
</protein>